<name>X1VYA6_9ZZZZ</name>
<organism evidence="1">
    <name type="scientific">marine sediment metagenome</name>
    <dbReference type="NCBI Taxonomy" id="412755"/>
    <lineage>
        <taxon>unclassified sequences</taxon>
        <taxon>metagenomes</taxon>
        <taxon>ecological metagenomes</taxon>
    </lineage>
</organism>
<accession>X1VYA6</accession>
<gene>
    <name evidence="1" type="ORF">S12H4_58040</name>
</gene>
<evidence type="ECO:0000313" key="1">
    <source>
        <dbReference type="EMBL" id="GAJ17115.1"/>
    </source>
</evidence>
<dbReference type="AlphaFoldDB" id="X1VYA6"/>
<dbReference type="EMBL" id="BARW01037636">
    <property type="protein sequence ID" value="GAJ17115.1"/>
    <property type="molecule type" value="Genomic_DNA"/>
</dbReference>
<proteinExistence type="predicted"/>
<sequence length="163" mass="18439">MIPQQIGHREARAFTRIDTNIASGWLDSKQQASIAASFQQAIALAEHPSLSAGERAAVKQKYILWQQQFQKSRMAAGTVYRPDDPRRTLMNDPQQLETLWGGPEYAYQPDWSELFGELERRQRSFASLHARALPAAEIEIDGKAADWQTVGLHIKDDVGDIEY</sequence>
<feature type="non-terminal residue" evidence="1">
    <location>
        <position position="163"/>
    </location>
</feature>
<protein>
    <submittedName>
        <fullName evidence="1">Uncharacterized protein</fullName>
    </submittedName>
</protein>
<reference evidence="1" key="1">
    <citation type="journal article" date="2014" name="Front. Microbiol.">
        <title>High frequency of phylogenetically diverse reductive dehalogenase-homologous genes in deep subseafloor sedimentary metagenomes.</title>
        <authorList>
            <person name="Kawai M."/>
            <person name="Futagami T."/>
            <person name="Toyoda A."/>
            <person name="Takaki Y."/>
            <person name="Nishi S."/>
            <person name="Hori S."/>
            <person name="Arai W."/>
            <person name="Tsubouchi T."/>
            <person name="Morono Y."/>
            <person name="Uchiyama I."/>
            <person name="Ito T."/>
            <person name="Fujiyama A."/>
            <person name="Inagaki F."/>
            <person name="Takami H."/>
        </authorList>
    </citation>
    <scope>NUCLEOTIDE SEQUENCE</scope>
    <source>
        <strain evidence="1">Expedition CK06-06</strain>
    </source>
</reference>
<comment type="caution">
    <text evidence="1">The sequence shown here is derived from an EMBL/GenBank/DDBJ whole genome shotgun (WGS) entry which is preliminary data.</text>
</comment>